<dbReference type="GO" id="GO:0003723">
    <property type="term" value="F:RNA binding"/>
    <property type="evidence" value="ECO:0007669"/>
    <property type="project" value="UniProtKB-UniRule"/>
</dbReference>
<dbReference type="CDD" id="cd09509">
    <property type="entry name" value="SAM_Polycomb"/>
    <property type="match status" value="1"/>
</dbReference>
<dbReference type="OrthoDB" id="2390104at2759"/>
<dbReference type="Gene3D" id="1.10.150.50">
    <property type="entry name" value="Transcription Factor, Ets-1"/>
    <property type="match status" value="1"/>
</dbReference>
<feature type="region of interest" description="Disordered" evidence="2">
    <location>
        <begin position="224"/>
        <end position="246"/>
    </location>
</feature>
<evidence type="ECO:0000256" key="1">
    <source>
        <dbReference type="PROSITE-ProRule" id="PRU00176"/>
    </source>
</evidence>
<protein>
    <submittedName>
        <fullName evidence="4">Scm-like with four MBT domains protein 2</fullName>
    </submittedName>
</protein>
<evidence type="ECO:0000313" key="4">
    <source>
        <dbReference type="EMBL" id="PFX34704.1"/>
    </source>
</evidence>
<dbReference type="GO" id="GO:0003682">
    <property type="term" value="F:chromatin binding"/>
    <property type="evidence" value="ECO:0007669"/>
    <property type="project" value="TreeGrafter"/>
</dbReference>
<dbReference type="SUPFAM" id="SSF52499">
    <property type="entry name" value="Isochorismatase-like hydrolases"/>
    <property type="match status" value="1"/>
</dbReference>
<evidence type="ECO:0000259" key="3">
    <source>
        <dbReference type="PROSITE" id="PS50102"/>
    </source>
</evidence>
<sequence>MSSSEELSQYEEPSTKTSKSLQHKDISVIPRDMYGLYGVHVSNLPSGISEELLEKTFSSVGKVAVCKVMDPKTHPGGSFPIYAFVKFSSRKEACDALSKFDGYTLNDSILAVRPAYVSQRIKRNQPQRHRRTDVFSNQSEINGNANKEQETPRKSYVMSSSDCRLRDGKLQEGDVVVHNGSSAKSSPTKGCTEQKVAPQFRKSSSPDDSKKFRVVCPEITSDTAVQAHQKGNHDRSGISFGQTSDRTDSCSNTITSAFHLYQGTSGIQKQLPTACNVQPLSTVENGFTQMNSDLSHLQLSPSSCCSTENYPQGSEVFSWRGDVPQGATVWNPSPSGDTAVAYFSDRNKPANSSGRSCQSGSSVASWSTTDVVQFFYNTDCAEYAGFFQEQEIDGRALMLLNRDTLLQFLKVGPALKILQKIGELRSTGSSLVTGSDFELDDSLTSVVGKNQRYVIKPSTSVMDARGFREWLEEELLKQGINTLVVGGCTTTSCVRVSSIRTQKAFGHKGLQVVVDLGLCGARKKNGIQRCPSCMQQYMECGDYEPSCNPHCTCAGVDVVMTSPIDKAVQCMQDEGVEVLENFDWTPYMLQSSVTE</sequence>
<feature type="region of interest" description="Disordered" evidence="2">
    <location>
        <begin position="178"/>
        <end position="209"/>
    </location>
</feature>
<dbReference type="SMART" id="SM00360">
    <property type="entry name" value="RRM"/>
    <property type="match status" value="1"/>
</dbReference>
<organism evidence="4 5">
    <name type="scientific">Stylophora pistillata</name>
    <name type="common">Smooth cauliflower coral</name>
    <dbReference type="NCBI Taxonomy" id="50429"/>
    <lineage>
        <taxon>Eukaryota</taxon>
        <taxon>Metazoa</taxon>
        <taxon>Cnidaria</taxon>
        <taxon>Anthozoa</taxon>
        <taxon>Hexacorallia</taxon>
        <taxon>Scleractinia</taxon>
        <taxon>Astrocoeniina</taxon>
        <taxon>Pocilloporidae</taxon>
        <taxon>Stylophora</taxon>
    </lineage>
</organism>
<dbReference type="AlphaFoldDB" id="A0A2B4SVK0"/>
<feature type="compositionally biased region" description="Basic residues" evidence="2">
    <location>
        <begin position="122"/>
        <end position="131"/>
    </location>
</feature>
<dbReference type="Gene3D" id="3.30.70.330">
    <property type="match status" value="1"/>
</dbReference>
<dbReference type="InterPro" id="IPR000504">
    <property type="entry name" value="RRM_dom"/>
</dbReference>
<feature type="compositionally biased region" description="Polar residues" evidence="2">
    <location>
        <begin position="179"/>
        <end position="191"/>
    </location>
</feature>
<feature type="compositionally biased region" description="Polar residues" evidence="2">
    <location>
        <begin position="1"/>
        <end position="20"/>
    </location>
</feature>
<feature type="region of interest" description="Disordered" evidence="2">
    <location>
        <begin position="1"/>
        <end position="22"/>
    </location>
</feature>
<name>A0A2B4SVK0_STYPI</name>
<dbReference type="STRING" id="50429.A0A2B4SVK0"/>
<feature type="compositionally biased region" description="Polar residues" evidence="2">
    <location>
        <begin position="134"/>
        <end position="146"/>
    </location>
</feature>
<accession>A0A2B4SVK0</accession>
<dbReference type="PANTHER" id="PTHR12247">
    <property type="entry name" value="POLYCOMB GROUP PROTEIN"/>
    <property type="match status" value="1"/>
</dbReference>
<proteinExistence type="predicted"/>
<gene>
    <name evidence="4" type="primary">Sfmbt2</name>
    <name evidence="4" type="ORF">AWC38_SpisGene309</name>
</gene>
<reference evidence="5" key="1">
    <citation type="journal article" date="2017" name="bioRxiv">
        <title>Comparative analysis of the genomes of Stylophora pistillata and Acropora digitifera provides evidence for extensive differences between species of corals.</title>
        <authorList>
            <person name="Voolstra C.R."/>
            <person name="Li Y."/>
            <person name="Liew Y.J."/>
            <person name="Baumgarten S."/>
            <person name="Zoccola D."/>
            <person name="Flot J.-F."/>
            <person name="Tambutte S."/>
            <person name="Allemand D."/>
            <person name="Aranda M."/>
        </authorList>
    </citation>
    <scope>NUCLEOTIDE SEQUENCE [LARGE SCALE GENOMIC DNA]</scope>
</reference>
<dbReference type="Gene3D" id="3.40.50.850">
    <property type="entry name" value="Isochorismatase-like"/>
    <property type="match status" value="1"/>
</dbReference>
<dbReference type="InterPro" id="IPR012677">
    <property type="entry name" value="Nucleotide-bd_a/b_plait_sf"/>
</dbReference>
<feature type="region of interest" description="Disordered" evidence="2">
    <location>
        <begin position="122"/>
        <end position="156"/>
    </location>
</feature>
<dbReference type="CDD" id="cd00590">
    <property type="entry name" value="RRM_SF"/>
    <property type="match status" value="1"/>
</dbReference>
<dbReference type="GO" id="GO:0045892">
    <property type="term" value="P:negative regulation of DNA-templated transcription"/>
    <property type="evidence" value="ECO:0007669"/>
    <property type="project" value="TreeGrafter"/>
</dbReference>
<dbReference type="SMART" id="SM00454">
    <property type="entry name" value="SAM"/>
    <property type="match status" value="1"/>
</dbReference>
<dbReference type="EMBL" id="LSMT01000002">
    <property type="protein sequence ID" value="PFX34704.1"/>
    <property type="molecule type" value="Genomic_DNA"/>
</dbReference>
<dbReference type="Pfam" id="PF00076">
    <property type="entry name" value="RRM_1"/>
    <property type="match status" value="1"/>
</dbReference>
<dbReference type="InterPro" id="IPR001660">
    <property type="entry name" value="SAM"/>
</dbReference>
<dbReference type="Proteomes" id="UP000225706">
    <property type="component" value="Unassembled WGS sequence"/>
</dbReference>
<evidence type="ECO:0000313" key="5">
    <source>
        <dbReference type="Proteomes" id="UP000225706"/>
    </source>
</evidence>
<comment type="caution">
    <text evidence="4">The sequence shown here is derived from an EMBL/GenBank/DDBJ whole genome shotgun (WGS) entry which is preliminary data.</text>
</comment>
<dbReference type="InterPro" id="IPR035979">
    <property type="entry name" value="RBD_domain_sf"/>
</dbReference>
<keyword evidence="1" id="KW-0694">RNA-binding</keyword>
<dbReference type="SUPFAM" id="SSF47769">
    <property type="entry name" value="SAM/Pointed domain"/>
    <property type="match status" value="1"/>
</dbReference>
<evidence type="ECO:0000256" key="2">
    <source>
        <dbReference type="SAM" id="MobiDB-lite"/>
    </source>
</evidence>
<dbReference type="InterPro" id="IPR013761">
    <property type="entry name" value="SAM/pointed_sf"/>
</dbReference>
<dbReference type="SUPFAM" id="SSF54928">
    <property type="entry name" value="RNA-binding domain, RBD"/>
    <property type="match status" value="1"/>
</dbReference>
<dbReference type="GO" id="GO:0005634">
    <property type="term" value="C:nucleus"/>
    <property type="evidence" value="ECO:0007669"/>
    <property type="project" value="TreeGrafter"/>
</dbReference>
<dbReference type="InterPro" id="IPR050548">
    <property type="entry name" value="PcG_chromatin_remod_factors"/>
</dbReference>
<dbReference type="PROSITE" id="PS50102">
    <property type="entry name" value="RRM"/>
    <property type="match status" value="1"/>
</dbReference>
<keyword evidence="5" id="KW-1185">Reference proteome</keyword>
<feature type="domain" description="RRM" evidence="3">
    <location>
        <begin position="37"/>
        <end position="117"/>
    </location>
</feature>
<dbReference type="Pfam" id="PF00536">
    <property type="entry name" value="SAM_1"/>
    <property type="match status" value="1"/>
</dbReference>
<dbReference type="GO" id="GO:0042393">
    <property type="term" value="F:histone binding"/>
    <property type="evidence" value="ECO:0007669"/>
    <property type="project" value="TreeGrafter"/>
</dbReference>
<dbReference type="InterPro" id="IPR036380">
    <property type="entry name" value="Isochorismatase-like_sf"/>
</dbReference>